<dbReference type="GeneID" id="57097275"/>
<evidence type="ECO:0000256" key="1">
    <source>
        <dbReference type="SAM" id="SignalP"/>
    </source>
</evidence>
<evidence type="ECO:0000313" key="3">
    <source>
        <dbReference type="Proteomes" id="UP000222310"/>
    </source>
</evidence>
<dbReference type="RefSeq" id="WP_099066663.1">
    <property type="nucleotide sequence ID" value="NZ_LAHD01000064.1"/>
</dbReference>
<evidence type="ECO:0008006" key="4">
    <source>
        <dbReference type="Google" id="ProtNLM"/>
    </source>
</evidence>
<dbReference type="EMBL" id="LAHD01000064">
    <property type="protein sequence ID" value="PHK01838.1"/>
    <property type="molecule type" value="Genomic_DNA"/>
</dbReference>
<organism evidence="2 3">
    <name type="scientific">Nostoc linckia z8</name>
    <dbReference type="NCBI Taxonomy" id="1628746"/>
    <lineage>
        <taxon>Bacteria</taxon>
        <taxon>Bacillati</taxon>
        <taxon>Cyanobacteriota</taxon>
        <taxon>Cyanophyceae</taxon>
        <taxon>Nostocales</taxon>
        <taxon>Nostocaceae</taxon>
        <taxon>Nostoc</taxon>
    </lineage>
</organism>
<keyword evidence="1" id="KW-0732">Signal</keyword>
<sequence length="127" mass="13975">MNRVTLLLTSVAIGLPLFTTSALADSKDVTLKISTIPECKITKLWPADGYNYGITGSRGTCGPVSSATWQSGVYPKLRNLCQTNDFVLKTGNKQVQTNPEFTTTIEWLCVNSGVSAQKLVSYFDWKY</sequence>
<proteinExistence type="predicted"/>
<feature type="signal peptide" evidence="1">
    <location>
        <begin position="1"/>
        <end position="24"/>
    </location>
</feature>
<comment type="caution">
    <text evidence="2">The sequence shown here is derived from an EMBL/GenBank/DDBJ whole genome shotgun (WGS) entry which is preliminary data.</text>
</comment>
<dbReference type="Proteomes" id="UP000222310">
    <property type="component" value="Unassembled WGS sequence"/>
</dbReference>
<accession>A0A9Q6EK28</accession>
<gene>
    <name evidence="2" type="ORF">VF08_20905</name>
</gene>
<protein>
    <recommendedName>
        <fullName evidence="4">Secreted protein</fullName>
    </recommendedName>
</protein>
<feature type="chain" id="PRO_5040326290" description="Secreted protein" evidence="1">
    <location>
        <begin position="25"/>
        <end position="127"/>
    </location>
</feature>
<name>A0A9Q6EK28_NOSLI</name>
<reference evidence="2 3" key="1">
    <citation type="submission" date="2015-02" db="EMBL/GenBank/DDBJ databases">
        <title>Nostoc linckia genome annotation.</title>
        <authorList>
            <person name="Zhou Z."/>
        </authorList>
    </citation>
    <scope>NUCLEOTIDE SEQUENCE [LARGE SCALE GENOMIC DNA]</scope>
    <source>
        <strain evidence="3">z8</strain>
    </source>
</reference>
<evidence type="ECO:0000313" key="2">
    <source>
        <dbReference type="EMBL" id="PHK01838.1"/>
    </source>
</evidence>
<dbReference type="AlphaFoldDB" id="A0A9Q6EK28"/>